<evidence type="ECO:0008006" key="3">
    <source>
        <dbReference type="Google" id="ProtNLM"/>
    </source>
</evidence>
<sequence length="174" mass="19623">MTGYSNYEKFARLAVVKLEEVLNSDEFRKAVLSGNYIRTNGFSNKDLYEQIMKAHEVQGEGGEDKVIDLRLRTLSLDSDGSGWMKACDLNSRYGTIGIDGNRDGIAAICPQRLELWAKENSISELAGHYAHEYMHIIGFSHHKCLSSQNWREKTFVYKIGNLVTELISNNGNAN</sequence>
<accession>A0ABW6AIQ9</accession>
<comment type="caution">
    <text evidence="1">The sequence shown here is derived from an EMBL/GenBank/DDBJ whole genome shotgun (WGS) entry which is preliminary data.</text>
</comment>
<evidence type="ECO:0000313" key="2">
    <source>
        <dbReference type="Proteomes" id="UP001597512"/>
    </source>
</evidence>
<organism evidence="1 2">
    <name type="scientific">Spirosoma flavum</name>
    <dbReference type="NCBI Taxonomy" id="2048557"/>
    <lineage>
        <taxon>Bacteria</taxon>
        <taxon>Pseudomonadati</taxon>
        <taxon>Bacteroidota</taxon>
        <taxon>Cytophagia</taxon>
        <taxon>Cytophagales</taxon>
        <taxon>Cytophagaceae</taxon>
        <taxon>Spirosoma</taxon>
    </lineage>
</organism>
<reference evidence="2" key="1">
    <citation type="journal article" date="2019" name="Int. J. Syst. Evol. Microbiol.">
        <title>The Global Catalogue of Microorganisms (GCM) 10K type strain sequencing project: providing services to taxonomists for standard genome sequencing and annotation.</title>
        <authorList>
            <consortium name="The Broad Institute Genomics Platform"/>
            <consortium name="The Broad Institute Genome Sequencing Center for Infectious Disease"/>
            <person name="Wu L."/>
            <person name="Ma J."/>
        </authorList>
    </citation>
    <scope>NUCLEOTIDE SEQUENCE [LARGE SCALE GENOMIC DNA]</scope>
    <source>
        <strain evidence="2">KCTC 52490</strain>
    </source>
</reference>
<gene>
    <name evidence="1" type="ORF">ACFS25_16490</name>
</gene>
<dbReference type="RefSeq" id="WP_381503224.1">
    <property type="nucleotide sequence ID" value="NZ_JBHUOM010000014.1"/>
</dbReference>
<protein>
    <recommendedName>
        <fullName evidence="3">Leishmanolysin-like peptidase</fullName>
    </recommendedName>
</protein>
<evidence type="ECO:0000313" key="1">
    <source>
        <dbReference type="EMBL" id="MFD2935386.1"/>
    </source>
</evidence>
<dbReference type="EMBL" id="JBHUOM010000014">
    <property type="protein sequence ID" value="MFD2935386.1"/>
    <property type="molecule type" value="Genomic_DNA"/>
</dbReference>
<proteinExistence type="predicted"/>
<keyword evidence="2" id="KW-1185">Reference proteome</keyword>
<dbReference type="Proteomes" id="UP001597512">
    <property type="component" value="Unassembled WGS sequence"/>
</dbReference>
<name>A0ABW6AIQ9_9BACT</name>